<feature type="transmembrane region" description="Helical" evidence="6">
    <location>
        <begin position="727"/>
        <end position="751"/>
    </location>
</feature>
<feature type="transmembrane region" description="Helical" evidence="6">
    <location>
        <begin position="479"/>
        <end position="499"/>
    </location>
</feature>
<feature type="transmembrane region" description="Helical" evidence="6">
    <location>
        <begin position="779"/>
        <end position="798"/>
    </location>
</feature>
<keyword evidence="3 6" id="KW-0812">Transmembrane</keyword>
<gene>
    <name evidence="9" type="ORF">J0A67_11635</name>
</gene>
<feature type="transmembrane region" description="Helical" evidence="6">
    <location>
        <begin position="428"/>
        <end position="451"/>
    </location>
</feature>
<dbReference type="EMBL" id="JAFKCW010000002">
    <property type="protein sequence ID" value="MBN7801517.1"/>
    <property type="molecule type" value="Genomic_DNA"/>
</dbReference>
<dbReference type="Pfam" id="PF02687">
    <property type="entry name" value="FtsX"/>
    <property type="match status" value="2"/>
</dbReference>
<evidence type="ECO:0000313" key="10">
    <source>
        <dbReference type="Proteomes" id="UP000664698"/>
    </source>
</evidence>
<dbReference type="InterPro" id="IPR050250">
    <property type="entry name" value="Macrolide_Exporter_MacB"/>
</dbReference>
<dbReference type="InterPro" id="IPR003838">
    <property type="entry name" value="ABC3_permease_C"/>
</dbReference>
<reference evidence="9 10" key="1">
    <citation type="submission" date="2021-03" db="EMBL/GenBank/DDBJ databases">
        <title>novel species isolated from a fishpond in China.</title>
        <authorList>
            <person name="Lu H."/>
            <person name="Cai Z."/>
        </authorList>
    </citation>
    <scope>NUCLEOTIDE SEQUENCE [LARGE SCALE GENOMIC DNA]</scope>
    <source>
        <strain evidence="9 10">JCM 31546</strain>
    </source>
</reference>
<feature type="transmembrane region" description="Helical" evidence="6">
    <location>
        <begin position="391"/>
        <end position="416"/>
    </location>
</feature>
<evidence type="ECO:0000256" key="2">
    <source>
        <dbReference type="ARBA" id="ARBA00022475"/>
    </source>
</evidence>
<evidence type="ECO:0000256" key="5">
    <source>
        <dbReference type="ARBA" id="ARBA00023136"/>
    </source>
</evidence>
<dbReference type="RefSeq" id="WP_206569499.1">
    <property type="nucleotide sequence ID" value="NZ_JAFKCW010000002.1"/>
</dbReference>
<dbReference type="PANTHER" id="PTHR30572">
    <property type="entry name" value="MEMBRANE COMPONENT OF TRANSPORTER-RELATED"/>
    <property type="match status" value="1"/>
</dbReference>
<protein>
    <submittedName>
        <fullName evidence="9">ABC transporter permease</fullName>
    </submittedName>
</protein>
<evidence type="ECO:0000256" key="6">
    <source>
        <dbReference type="SAM" id="Phobius"/>
    </source>
</evidence>
<comment type="caution">
    <text evidence="9">The sequence shown here is derived from an EMBL/GenBank/DDBJ whole genome shotgun (WGS) entry which is preliminary data.</text>
</comment>
<sequence>MTSVLSAEGQKKSLTYIGFIEKWAFGTKSTFFSGLSLASSLEIESSQPMFRNHLVTALRTLLRERANSLTNIAGLTLGITGSLLLFLIVRQGLQFDQHHSQKDRIYRVVSGENGPNGQTFVQAVPAVLAAELRAEIPEIQEAVATVYKRNSLLGVVRPDGTVDRFKEKNGVVFTENSFFRIFDRKILAGDAAKVLIEPQKALISVRWAEKYFGTREVIGREILYNNESYQIEGVLEDFPTTTDLPFDLMLSFESIREQKESVGWGGLSDEDNCYFLLNQNSGIGSVEAGLEALVQKNYGKGKENTNGNHFIIQPLAELHSDMRVGNYNSKMPAAAKIAFTGIGLFLLLTCCINFINLTTASAVKRTKEIGIRKVLGSTRAQLITQILSESLLATFAACLLSLLAAQLLIPIFNGYLELSLSLSLTTDWGIWVYFLVIWLGVTLLSGLYPAWVISGMRQGHVIHGNTSTKGSGYTIRRTLIVSQFFISQFFIISTLVIYAQFRYMQKKDMGFVQDAIVNIPIPASAAQSDAPQDKSKKRTLKSELMRIPGVESASLSSTPPAANSVLSTSISLSGSDEPIATQIKEADGDYIALFGLEILAGTGLADLDTLNSIVVNESLAKSAGFQDYSDFVGQEIDLWGNLLHVNGVVKDFNSTSPGDNPAPLLLMNNLDGYKTISLKLTGGQVEQQLSQIEDIWEGAYPEHLFEYSFARDDVNNLFRGERKTTSVLAFFAGIAIFIGCLGSFGLATFMANNRQKEVGVRKVLGASASSIVWLFSKEFIRLILIAFALSMSIAWFTMDKVLQEFAYRIALGPSLFLAALALSILIVLLSVSYRSVQAALANPVDTLHAE</sequence>
<name>A0ABS3BR38_9BACT</name>
<feature type="transmembrane region" description="Helical" evidence="6">
    <location>
        <begin position="810"/>
        <end position="833"/>
    </location>
</feature>
<dbReference type="InterPro" id="IPR025857">
    <property type="entry name" value="MacB_PCD"/>
</dbReference>
<accession>A0ABS3BR38</accession>
<feature type="transmembrane region" description="Helical" evidence="6">
    <location>
        <begin position="69"/>
        <end position="89"/>
    </location>
</feature>
<comment type="subcellular location">
    <subcellularLocation>
        <location evidence="1">Cell membrane</location>
        <topology evidence="1">Multi-pass membrane protein</topology>
    </subcellularLocation>
</comment>
<feature type="domain" description="ABC3 transporter permease C-terminal" evidence="7">
    <location>
        <begin position="730"/>
        <end position="833"/>
    </location>
</feature>
<feature type="domain" description="MacB-like periplasmic core" evidence="8">
    <location>
        <begin position="68"/>
        <end position="291"/>
    </location>
</feature>
<evidence type="ECO:0000256" key="4">
    <source>
        <dbReference type="ARBA" id="ARBA00022989"/>
    </source>
</evidence>
<keyword evidence="5 6" id="KW-0472">Membrane</keyword>
<feature type="domain" description="ABC3 transporter permease C-terminal" evidence="7">
    <location>
        <begin position="342"/>
        <end position="455"/>
    </location>
</feature>
<dbReference type="Pfam" id="PF12704">
    <property type="entry name" value="MacB_PCD"/>
    <property type="match status" value="1"/>
</dbReference>
<keyword evidence="2" id="KW-1003">Cell membrane</keyword>
<dbReference type="Proteomes" id="UP000664698">
    <property type="component" value="Unassembled WGS sequence"/>
</dbReference>
<keyword evidence="10" id="KW-1185">Reference proteome</keyword>
<keyword evidence="4 6" id="KW-1133">Transmembrane helix</keyword>
<evidence type="ECO:0000256" key="1">
    <source>
        <dbReference type="ARBA" id="ARBA00004651"/>
    </source>
</evidence>
<organism evidence="9 10">
    <name type="scientific">Algoriphagus aestuariicola</name>
    <dbReference type="NCBI Taxonomy" id="1852016"/>
    <lineage>
        <taxon>Bacteria</taxon>
        <taxon>Pseudomonadati</taxon>
        <taxon>Bacteroidota</taxon>
        <taxon>Cytophagia</taxon>
        <taxon>Cytophagales</taxon>
        <taxon>Cyclobacteriaceae</taxon>
        <taxon>Algoriphagus</taxon>
    </lineage>
</organism>
<evidence type="ECO:0000313" key="9">
    <source>
        <dbReference type="EMBL" id="MBN7801517.1"/>
    </source>
</evidence>
<feature type="transmembrane region" description="Helical" evidence="6">
    <location>
        <begin position="333"/>
        <end position="355"/>
    </location>
</feature>
<evidence type="ECO:0000259" key="8">
    <source>
        <dbReference type="Pfam" id="PF12704"/>
    </source>
</evidence>
<dbReference type="PANTHER" id="PTHR30572:SF18">
    <property type="entry name" value="ABC-TYPE MACROLIDE FAMILY EXPORT SYSTEM PERMEASE COMPONENT 2"/>
    <property type="match status" value="1"/>
</dbReference>
<evidence type="ECO:0000256" key="3">
    <source>
        <dbReference type="ARBA" id="ARBA00022692"/>
    </source>
</evidence>
<evidence type="ECO:0000259" key="7">
    <source>
        <dbReference type="Pfam" id="PF02687"/>
    </source>
</evidence>
<proteinExistence type="predicted"/>